<dbReference type="AlphaFoldDB" id="A0A562RVI8"/>
<feature type="binding site" evidence="3">
    <location>
        <position position="320"/>
    </location>
    <ligand>
        <name>CoA</name>
        <dbReference type="ChEBI" id="CHEBI:57287"/>
    </ligand>
</feature>
<comment type="catalytic activity">
    <reaction evidence="3">
        <text>butanoate + acetyl-CoA = butanoyl-CoA + acetate</text>
        <dbReference type="Rhea" id="RHEA:30071"/>
        <dbReference type="ChEBI" id="CHEBI:17968"/>
        <dbReference type="ChEBI" id="CHEBI:30089"/>
        <dbReference type="ChEBI" id="CHEBI:57288"/>
        <dbReference type="ChEBI" id="CHEBI:57371"/>
    </reaction>
</comment>
<dbReference type="UniPathway" id="UPA00863"/>
<dbReference type="GO" id="GO:0008775">
    <property type="term" value="F:acetate CoA-transferase activity"/>
    <property type="evidence" value="ECO:0007669"/>
    <property type="project" value="InterPro"/>
</dbReference>
<dbReference type="Pfam" id="PF02550">
    <property type="entry name" value="AcetylCoA_hydro"/>
    <property type="match status" value="1"/>
</dbReference>
<dbReference type="InterPro" id="IPR023990">
    <property type="entry name" value="Butryl-CoA_acetate_CoA_Tfrase"/>
</dbReference>
<feature type="binding site" evidence="3">
    <location>
        <position position="343"/>
    </location>
    <ligand>
        <name>CoA</name>
        <dbReference type="ChEBI" id="CHEBI:57287"/>
    </ligand>
</feature>
<keyword evidence="3" id="KW-0276">Fatty acid metabolism</keyword>
<dbReference type="PANTHER" id="PTHR21432:SF20">
    <property type="entry name" value="ACETYL-COA HYDROLASE"/>
    <property type="match status" value="1"/>
</dbReference>
<keyword evidence="7" id="KW-1185">Reference proteome</keyword>
<proteinExistence type="inferred from homology"/>
<keyword evidence="3" id="KW-0443">Lipid metabolism</keyword>
<dbReference type="OrthoDB" id="9801795at2"/>
<dbReference type="EMBL" id="VLLC01000010">
    <property type="protein sequence ID" value="TWI72440.1"/>
    <property type="molecule type" value="Genomic_DNA"/>
</dbReference>
<comment type="pathway">
    <text evidence="3">Lipid metabolism; butanoate metabolism.</text>
</comment>
<dbReference type="PANTHER" id="PTHR21432">
    <property type="entry name" value="ACETYL-COA HYDROLASE-RELATED"/>
    <property type="match status" value="1"/>
</dbReference>
<dbReference type="GO" id="GO:0006084">
    <property type="term" value="P:acetyl-CoA metabolic process"/>
    <property type="evidence" value="ECO:0007669"/>
    <property type="project" value="UniProtKB-UniRule"/>
</dbReference>
<comment type="subcellular location">
    <subcellularLocation>
        <location evidence="3">Cytoplasm</location>
    </subcellularLocation>
</comment>
<sequence length="449" mass="50148">MSYQKEYQQKLVSAEEAMKCIRSGDRVDYSFMTTKPVACDAALAARHGELQDVEVYAAITVLPVPEVVKHPQSFIYHDMHFSKISRIIQRDFNLCYYVPIMYHEAGKWLREGIASQHHVFIGQVCPMDEHGYFNFSITNSASLANAQHCEKVILEVNPNLPVALGGAEESIHISQVDYIVEVKEDMPVFEAPAAEPSDVDRQIAANVMGFIHDGCCIQLGIGGMPDAVGKMIAASDLKNLGGHTEMLSEAYVDMIESGRMTGIHKPFDKCRVPYTFALGPKRLYDFIHNNPAVASYPAQYTNDPRRIAQIDNFISINNAVEVDLYSQVNAESADIHQISGNGGMWDFVMGAQWSKGGKSLICLASTATNKEGQRISRIVPHFDPCSITTIPRQQVDTIVTEYGVAEVRARSTWERAEMMVNIAHPDFRDELIKKAEAQKIWKRSNKKDA</sequence>
<dbReference type="Gene3D" id="3.30.750.70">
    <property type="entry name" value="4-hydroxybutyrate coenzyme like domains"/>
    <property type="match status" value="1"/>
</dbReference>
<accession>A0A562RVI8</accession>
<dbReference type="EC" id="2.8.3.-" evidence="3"/>
<reference evidence="6 7" key="1">
    <citation type="submission" date="2019-07" db="EMBL/GenBank/DDBJ databases">
        <title>Genome sequencing of 100 strains of the haloalkaliphilic chemolithoautotrophic sulfur-oxidizing bacterium Thioalkalivibrio.</title>
        <authorList>
            <person name="Muyzer G."/>
        </authorList>
    </citation>
    <scope>NUCLEOTIDE SEQUENCE [LARGE SCALE GENOMIC DNA]</scope>
    <source>
        <strain evidence="6 7">ASO4-4</strain>
    </source>
</reference>
<name>A0A562RVI8_9BACT</name>
<keyword evidence="2 3" id="KW-0808">Transferase</keyword>
<dbReference type="GO" id="GO:0006083">
    <property type="term" value="P:acetate metabolic process"/>
    <property type="evidence" value="ECO:0007669"/>
    <property type="project" value="InterPro"/>
</dbReference>
<feature type="active site" description="5-glutamyl coenzyme A thioester intermediate" evidence="3">
    <location>
        <position position="245"/>
    </location>
</feature>
<dbReference type="InterPro" id="IPR046433">
    <property type="entry name" value="ActCoA_hydro"/>
</dbReference>
<evidence type="ECO:0000259" key="5">
    <source>
        <dbReference type="Pfam" id="PF13336"/>
    </source>
</evidence>
<dbReference type="GO" id="GO:0019605">
    <property type="term" value="P:butyrate metabolic process"/>
    <property type="evidence" value="ECO:0007669"/>
    <property type="project" value="UniProtKB-UniRule"/>
</dbReference>
<comment type="function">
    <text evidence="3">Coenzyme A-transferase that converts butyrate to butyryl-CoA.</text>
</comment>
<feature type="binding site" evidence="3">
    <location>
        <begin position="220"/>
        <end position="224"/>
    </location>
    <ligand>
        <name>CoA</name>
        <dbReference type="ChEBI" id="CHEBI:57287"/>
    </ligand>
</feature>
<dbReference type="InterPro" id="IPR037171">
    <property type="entry name" value="NagB/RpiA_transferase-like"/>
</dbReference>
<dbReference type="InterPro" id="IPR003702">
    <property type="entry name" value="ActCoA_hydro_N"/>
</dbReference>
<dbReference type="Gene3D" id="3.40.1080.10">
    <property type="entry name" value="Glutaconate Coenzyme A-transferase"/>
    <property type="match status" value="1"/>
</dbReference>
<dbReference type="Proteomes" id="UP000318307">
    <property type="component" value="Unassembled WGS sequence"/>
</dbReference>
<evidence type="ECO:0000256" key="3">
    <source>
        <dbReference type="HAMAP-Rule" id="MF_03228"/>
    </source>
</evidence>
<dbReference type="RefSeq" id="WP_144684253.1">
    <property type="nucleotide sequence ID" value="NZ_VLLC01000010.1"/>
</dbReference>
<feature type="domain" description="Acetyl-CoA hydrolase/transferase N-terminal" evidence="4">
    <location>
        <begin position="3"/>
        <end position="184"/>
    </location>
</feature>
<dbReference type="GO" id="GO:0016787">
    <property type="term" value="F:hydrolase activity"/>
    <property type="evidence" value="ECO:0007669"/>
    <property type="project" value="UniProtKB-KW"/>
</dbReference>
<dbReference type="GO" id="GO:0005737">
    <property type="term" value="C:cytoplasm"/>
    <property type="evidence" value="ECO:0007669"/>
    <property type="project" value="UniProtKB-SubCell"/>
</dbReference>
<dbReference type="HAMAP" id="MF_03228">
    <property type="entry name" value="But_CoA_trans"/>
    <property type="match status" value="1"/>
</dbReference>
<evidence type="ECO:0000313" key="7">
    <source>
        <dbReference type="Proteomes" id="UP000318307"/>
    </source>
</evidence>
<dbReference type="InterPro" id="IPR026888">
    <property type="entry name" value="AcetylCoA_hyd_C"/>
</dbReference>
<dbReference type="InterPro" id="IPR038460">
    <property type="entry name" value="AcetylCoA_hyd_C_sf"/>
</dbReference>
<organism evidence="6 7">
    <name type="scientific">Desulfobotulus alkaliphilus</name>
    <dbReference type="NCBI Taxonomy" id="622671"/>
    <lineage>
        <taxon>Bacteria</taxon>
        <taxon>Pseudomonadati</taxon>
        <taxon>Thermodesulfobacteriota</taxon>
        <taxon>Desulfobacteria</taxon>
        <taxon>Desulfobacterales</taxon>
        <taxon>Desulfobacteraceae</taxon>
        <taxon>Desulfobotulus</taxon>
    </lineage>
</organism>
<comment type="similarity">
    <text evidence="1 3">Belongs to the acetyl-CoA hydrolase/transferase family.</text>
</comment>
<evidence type="ECO:0000256" key="1">
    <source>
        <dbReference type="ARBA" id="ARBA00009632"/>
    </source>
</evidence>
<dbReference type="Pfam" id="PF13336">
    <property type="entry name" value="AcetylCoA_hyd_C"/>
    <property type="match status" value="1"/>
</dbReference>
<keyword evidence="6" id="KW-0378">Hydrolase</keyword>
<comment type="caution">
    <text evidence="6">The sequence shown here is derived from an EMBL/GenBank/DDBJ whole genome shotgun (WGS) entry which is preliminary data.</text>
</comment>
<keyword evidence="3" id="KW-0963">Cytoplasm</keyword>
<dbReference type="SUPFAM" id="SSF100950">
    <property type="entry name" value="NagB/RpiA/CoA transferase-like"/>
    <property type="match status" value="2"/>
</dbReference>
<evidence type="ECO:0000256" key="2">
    <source>
        <dbReference type="ARBA" id="ARBA00022679"/>
    </source>
</evidence>
<feature type="domain" description="Acetyl-CoA hydrolase/transferase C-terminal" evidence="5">
    <location>
        <begin position="279"/>
        <end position="435"/>
    </location>
</feature>
<gene>
    <name evidence="6" type="ORF">LZ24_01582</name>
</gene>
<evidence type="ECO:0000259" key="4">
    <source>
        <dbReference type="Pfam" id="PF02550"/>
    </source>
</evidence>
<dbReference type="Gene3D" id="3.40.1080.20">
    <property type="entry name" value="Acetyl-CoA hydrolase/transferase C-terminal domain"/>
    <property type="match status" value="1"/>
</dbReference>
<evidence type="ECO:0000313" key="6">
    <source>
        <dbReference type="EMBL" id="TWI72440.1"/>
    </source>
</evidence>
<protein>
    <recommendedName>
        <fullName evidence="3">Probable butyrate:acetyl-CoA coenzyme A-transferase</fullName>
        <shortName evidence="3">Butyrate CoA-transferase</shortName>
        <ecNumber evidence="3">2.8.3.-</ecNumber>
    </recommendedName>
</protein>